<sequence>MLRVWLEPKGHSVEGHTAQCTLSFKGRVVWGPHSCHNNTAKLADALHAADSRFRLTIRNKHKTIEGHTYTVSLMAGGHLYLDRLSTHASILGLCQAINDCIASGGDS</sequence>
<organism evidence="1 2">
    <name type="scientific">Podospora fimiseda</name>
    <dbReference type="NCBI Taxonomy" id="252190"/>
    <lineage>
        <taxon>Eukaryota</taxon>
        <taxon>Fungi</taxon>
        <taxon>Dikarya</taxon>
        <taxon>Ascomycota</taxon>
        <taxon>Pezizomycotina</taxon>
        <taxon>Sordariomycetes</taxon>
        <taxon>Sordariomycetidae</taxon>
        <taxon>Sordariales</taxon>
        <taxon>Podosporaceae</taxon>
        <taxon>Podospora</taxon>
    </lineage>
</organism>
<dbReference type="AlphaFoldDB" id="A0AAN6YR86"/>
<reference evidence="1" key="1">
    <citation type="journal article" date="2023" name="Mol. Phylogenet. Evol.">
        <title>Genome-scale phylogeny and comparative genomics of the fungal order Sordariales.</title>
        <authorList>
            <person name="Hensen N."/>
            <person name="Bonometti L."/>
            <person name="Westerberg I."/>
            <person name="Brannstrom I.O."/>
            <person name="Guillou S."/>
            <person name="Cros-Aarteil S."/>
            <person name="Calhoun S."/>
            <person name="Haridas S."/>
            <person name="Kuo A."/>
            <person name="Mondo S."/>
            <person name="Pangilinan J."/>
            <person name="Riley R."/>
            <person name="LaButti K."/>
            <person name="Andreopoulos B."/>
            <person name="Lipzen A."/>
            <person name="Chen C."/>
            <person name="Yan M."/>
            <person name="Daum C."/>
            <person name="Ng V."/>
            <person name="Clum A."/>
            <person name="Steindorff A."/>
            <person name="Ohm R.A."/>
            <person name="Martin F."/>
            <person name="Silar P."/>
            <person name="Natvig D.O."/>
            <person name="Lalanne C."/>
            <person name="Gautier V."/>
            <person name="Ament-Velasquez S.L."/>
            <person name="Kruys A."/>
            <person name="Hutchinson M.I."/>
            <person name="Powell A.J."/>
            <person name="Barry K."/>
            <person name="Miller A.N."/>
            <person name="Grigoriev I.V."/>
            <person name="Debuchy R."/>
            <person name="Gladieux P."/>
            <person name="Hiltunen Thoren M."/>
            <person name="Johannesson H."/>
        </authorList>
    </citation>
    <scope>NUCLEOTIDE SEQUENCE</scope>
    <source>
        <strain evidence="1">CBS 990.96</strain>
    </source>
</reference>
<protein>
    <submittedName>
        <fullName evidence="1">Uncharacterized protein</fullName>
    </submittedName>
</protein>
<dbReference type="Proteomes" id="UP001301958">
    <property type="component" value="Unassembled WGS sequence"/>
</dbReference>
<evidence type="ECO:0000313" key="2">
    <source>
        <dbReference type="Proteomes" id="UP001301958"/>
    </source>
</evidence>
<proteinExistence type="predicted"/>
<keyword evidence="2" id="KW-1185">Reference proteome</keyword>
<evidence type="ECO:0000313" key="1">
    <source>
        <dbReference type="EMBL" id="KAK4222631.1"/>
    </source>
</evidence>
<comment type="caution">
    <text evidence="1">The sequence shown here is derived from an EMBL/GenBank/DDBJ whole genome shotgun (WGS) entry which is preliminary data.</text>
</comment>
<accession>A0AAN6YR86</accession>
<dbReference type="EMBL" id="MU865461">
    <property type="protein sequence ID" value="KAK4222631.1"/>
    <property type="molecule type" value="Genomic_DNA"/>
</dbReference>
<name>A0AAN6YR86_9PEZI</name>
<reference evidence="1" key="2">
    <citation type="submission" date="2023-05" db="EMBL/GenBank/DDBJ databases">
        <authorList>
            <consortium name="Lawrence Berkeley National Laboratory"/>
            <person name="Steindorff A."/>
            <person name="Hensen N."/>
            <person name="Bonometti L."/>
            <person name="Westerberg I."/>
            <person name="Brannstrom I.O."/>
            <person name="Guillou S."/>
            <person name="Cros-Aarteil S."/>
            <person name="Calhoun S."/>
            <person name="Haridas S."/>
            <person name="Kuo A."/>
            <person name="Mondo S."/>
            <person name="Pangilinan J."/>
            <person name="Riley R."/>
            <person name="Labutti K."/>
            <person name="Andreopoulos B."/>
            <person name="Lipzen A."/>
            <person name="Chen C."/>
            <person name="Yanf M."/>
            <person name="Daum C."/>
            <person name="Ng V."/>
            <person name="Clum A."/>
            <person name="Ohm R."/>
            <person name="Martin F."/>
            <person name="Silar P."/>
            <person name="Natvig D."/>
            <person name="Lalanne C."/>
            <person name="Gautier V."/>
            <person name="Ament-Velasquez S.L."/>
            <person name="Kruys A."/>
            <person name="Hutchinson M.I."/>
            <person name="Powell A.J."/>
            <person name="Barry K."/>
            <person name="Miller A.N."/>
            <person name="Grigoriev I.V."/>
            <person name="Debuchy R."/>
            <person name="Gladieux P."/>
            <person name="Thoren M.H."/>
            <person name="Johannesson H."/>
        </authorList>
    </citation>
    <scope>NUCLEOTIDE SEQUENCE</scope>
    <source>
        <strain evidence="1">CBS 990.96</strain>
    </source>
</reference>
<gene>
    <name evidence="1" type="ORF">QBC38DRAFT_374693</name>
</gene>